<evidence type="ECO:0000313" key="2">
    <source>
        <dbReference type="Proteomes" id="UP000226192"/>
    </source>
</evidence>
<gene>
    <name evidence="1" type="ORF">CDD81_1933</name>
</gene>
<accession>A0A2C5XXW0</accession>
<protein>
    <recommendedName>
        <fullName evidence="3">F-box domain-containing protein</fullName>
    </recommendedName>
</protein>
<reference evidence="1 2" key="1">
    <citation type="submission" date="2017-06" db="EMBL/GenBank/DDBJ databases">
        <title>Ant-infecting Ophiocordyceps genomes reveal a high diversity of potential behavioral manipulation genes and a possible major role for enterotoxins.</title>
        <authorList>
            <person name="De Bekker C."/>
            <person name="Evans H.C."/>
            <person name="Brachmann A."/>
            <person name="Hughes D.P."/>
        </authorList>
    </citation>
    <scope>NUCLEOTIDE SEQUENCE [LARGE SCALE GENOMIC DNA]</scope>
    <source>
        <strain evidence="1 2">Map64</strain>
    </source>
</reference>
<proteinExistence type="predicted"/>
<evidence type="ECO:0008006" key="3">
    <source>
        <dbReference type="Google" id="ProtNLM"/>
    </source>
</evidence>
<dbReference type="OrthoDB" id="5279008at2759"/>
<dbReference type="Proteomes" id="UP000226192">
    <property type="component" value="Unassembled WGS sequence"/>
</dbReference>
<dbReference type="AlphaFoldDB" id="A0A2C5XXW0"/>
<dbReference type="STRING" id="1399860.A0A2C5XXW0"/>
<evidence type="ECO:0000313" key="1">
    <source>
        <dbReference type="EMBL" id="PHH60233.1"/>
    </source>
</evidence>
<organism evidence="1 2">
    <name type="scientific">Ophiocordyceps australis</name>
    <dbReference type="NCBI Taxonomy" id="1399860"/>
    <lineage>
        <taxon>Eukaryota</taxon>
        <taxon>Fungi</taxon>
        <taxon>Dikarya</taxon>
        <taxon>Ascomycota</taxon>
        <taxon>Pezizomycotina</taxon>
        <taxon>Sordariomycetes</taxon>
        <taxon>Hypocreomycetidae</taxon>
        <taxon>Hypocreales</taxon>
        <taxon>Ophiocordycipitaceae</taxon>
        <taxon>Ophiocordyceps</taxon>
    </lineage>
</organism>
<name>A0A2C5XXW0_9HYPO</name>
<dbReference type="SUPFAM" id="SSF81383">
    <property type="entry name" value="F-box domain"/>
    <property type="match status" value="1"/>
</dbReference>
<comment type="caution">
    <text evidence="1">The sequence shown here is derived from an EMBL/GenBank/DDBJ whole genome shotgun (WGS) entry which is preliminary data.</text>
</comment>
<sequence length="422" mass="47031">MAQPPLNPLLNLPVETIHRIADLLEPKSLGALRSTCRDLDTALFSKFAAKSMRKKTLSFTSGQVDSLVELSQSRGAGYVRKVEFYMMDFSDAQLGGEICMRMNFYIDQLGVAFGNLHGLETVTLRDHCSVNRSWTSPVAQERSGPDFLTVYRMTKSRPMATMPARAHKGYLDKCFSTLMDALSQAGARVKNIEVLLVGTQQLGDVAFSMLNHLKPSTVALVQGLERLHLTLDEREEQRAHLSSFLSHASNLKDLRINGGGRAMEESTIHKLLSWIACSPDTSSTGCFPEFPRFPRLETLSLGKMTLLENDVICLILNYASTLGTLQFWSLTLQDYRVDEHGELEDSDNEPSSWPSLCRRIAIMENLNLGKISIGKACENNVVQHPPGLWPVQVAPGADYFEHTGTGWREFLEQLAEDLEFGS</sequence>
<dbReference type="InterPro" id="IPR036047">
    <property type="entry name" value="F-box-like_dom_sf"/>
</dbReference>
<dbReference type="EMBL" id="NJET01000157">
    <property type="protein sequence ID" value="PHH60233.1"/>
    <property type="molecule type" value="Genomic_DNA"/>
</dbReference>
<keyword evidence="2" id="KW-1185">Reference proteome</keyword>